<name>A0A7C8MA13_9PLEO</name>
<keyword evidence="2" id="KW-1185">Reference proteome</keyword>
<protein>
    <submittedName>
        <fullName evidence="1">Uncharacterized protein</fullName>
    </submittedName>
</protein>
<comment type="caution">
    <text evidence="1">The sequence shown here is derived from an EMBL/GenBank/DDBJ whole genome shotgun (WGS) entry which is preliminary data.</text>
</comment>
<gene>
    <name evidence="1" type="ORF">BDV95DRAFT_73836</name>
</gene>
<evidence type="ECO:0000313" key="1">
    <source>
        <dbReference type="EMBL" id="KAF2870103.1"/>
    </source>
</evidence>
<dbReference type="EMBL" id="JAADJZ010000014">
    <property type="protein sequence ID" value="KAF2870103.1"/>
    <property type="molecule type" value="Genomic_DNA"/>
</dbReference>
<proteinExistence type="predicted"/>
<evidence type="ECO:0000313" key="2">
    <source>
        <dbReference type="Proteomes" id="UP000481861"/>
    </source>
</evidence>
<dbReference type="AlphaFoldDB" id="A0A7C8MA13"/>
<accession>A0A7C8MA13</accession>
<dbReference type="Proteomes" id="UP000481861">
    <property type="component" value="Unassembled WGS sequence"/>
</dbReference>
<reference evidence="1 2" key="1">
    <citation type="submission" date="2020-01" db="EMBL/GenBank/DDBJ databases">
        <authorList>
            <consortium name="DOE Joint Genome Institute"/>
            <person name="Haridas S."/>
            <person name="Albert R."/>
            <person name="Binder M."/>
            <person name="Bloem J."/>
            <person name="Labutti K."/>
            <person name="Salamov A."/>
            <person name="Andreopoulos B."/>
            <person name="Baker S.E."/>
            <person name="Barry K."/>
            <person name="Bills G."/>
            <person name="Bluhm B.H."/>
            <person name="Cannon C."/>
            <person name="Castanera R."/>
            <person name="Culley D.E."/>
            <person name="Daum C."/>
            <person name="Ezra D."/>
            <person name="Gonzalez J.B."/>
            <person name="Henrissat B."/>
            <person name="Kuo A."/>
            <person name="Liang C."/>
            <person name="Lipzen A."/>
            <person name="Lutzoni F."/>
            <person name="Magnuson J."/>
            <person name="Mondo S."/>
            <person name="Nolan M."/>
            <person name="Ohm R."/>
            <person name="Pangilinan J."/>
            <person name="Park H.-J.H."/>
            <person name="Ramirez L."/>
            <person name="Alfaro M."/>
            <person name="Sun H."/>
            <person name="Tritt A."/>
            <person name="Yoshinaga Y."/>
            <person name="Zwiers L.-H.L."/>
            <person name="Turgeon B.G."/>
            <person name="Goodwin S.B."/>
            <person name="Spatafora J.W."/>
            <person name="Crous P.W."/>
            <person name="Grigoriev I.V."/>
        </authorList>
    </citation>
    <scope>NUCLEOTIDE SEQUENCE [LARGE SCALE GENOMIC DNA]</scope>
    <source>
        <strain evidence="1 2">CBS 611.86</strain>
    </source>
</reference>
<sequence>MWPRRHSCHQDTFMPFLRHTQTLSFTRWVIMANAFCQWNIITAPQDIHDSTSPGSELWREVLRAAWTRDECVGYERTHWSRVFEDPETLWIWTGTIRLYIFTLQLLLQRSHFRRLCSTFPLHHRSRLPLNETTDGRTQELLYSTVGPASLWPMFLAISQMINGPRSVVSEECVRFTTDQKIVQSIIELLGDF</sequence>
<organism evidence="1 2">
    <name type="scientific">Massariosphaeria phaeospora</name>
    <dbReference type="NCBI Taxonomy" id="100035"/>
    <lineage>
        <taxon>Eukaryota</taxon>
        <taxon>Fungi</taxon>
        <taxon>Dikarya</taxon>
        <taxon>Ascomycota</taxon>
        <taxon>Pezizomycotina</taxon>
        <taxon>Dothideomycetes</taxon>
        <taxon>Pleosporomycetidae</taxon>
        <taxon>Pleosporales</taxon>
        <taxon>Pleosporales incertae sedis</taxon>
        <taxon>Massariosphaeria</taxon>
    </lineage>
</organism>